<dbReference type="Proteomes" id="UP001295469">
    <property type="component" value="Chromosome C07"/>
</dbReference>
<gene>
    <name evidence="1" type="ORF">DARMORV10_C07P38410.1</name>
</gene>
<proteinExistence type="predicted"/>
<dbReference type="AlphaFoldDB" id="A0A816MP76"/>
<dbReference type="EMBL" id="HG994371">
    <property type="protein sequence ID" value="CAF2008741.1"/>
    <property type="molecule type" value="Genomic_DNA"/>
</dbReference>
<evidence type="ECO:0000313" key="1">
    <source>
        <dbReference type="EMBL" id="CAF2008741.1"/>
    </source>
</evidence>
<organism evidence="1">
    <name type="scientific">Brassica napus</name>
    <name type="common">Rape</name>
    <dbReference type="NCBI Taxonomy" id="3708"/>
    <lineage>
        <taxon>Eukaryota</taxon>
        <taxon>Viridiplantae</taxon>
        <taxon>Streptophyta</taxon>
        <taxon>Embryophyta</taxon>
        <taxon>Tracheophyta</taxon>
        <taxon>Spermatophyta</taxon>
        <taxon>Magnoliopsida</taxon>
        <taxon>eudicotyledons</taxon>
        <taxon>Gunneridae</taxon>
        <taxon>Pentapetalae</taxon>
        <taxon>rosids</taxon>
        <taxon>malvids</taxon>
        <taxon>Brassicales</taxon>
        <taxon>Brassicaceae</taxon>
        <taxon>Brassiceae</taxon>
        <taxon>Brassica</taxon>
    </lineage>
</organism>
<protein>
    <submittedName>
        <fullName evidence="1">(rape) hypothetical protein</fullName>
    </submittedName>
</protein>
<name>A0A816MP76_BRANA</name>
<accession>A0A816MP76</accession>
<sequence>MFSGAGDAFSRRRWLLVATSSSTCISLLSFRSSSRVLCCSRSRYLSIGAPMVSSRPKVSSTPLFYGDSRSVNLCRSFTRRLTLYRPSHRGLRSVSSNRRSVYFILLLSMSLQLEDPHRRSPSISSQAHSQTTTSDVLAVVSGIPHKTRFLDPKLF</sequence>
<reference evidence="1" key="1">
    <citation type="submission" date="2021-01" db="EMBL/GenBank/DDBJ databases">
        <authorList>
            <consortium name="Genoscope - CEA"/>
            <person name="William W."/>
        </authorList>
    </citation>
    <scope>NUCLEOTIDE SEQUENCE</scope>
</reference>